<dbReference type="PANTHER" id="PTHR15071:SF0">
    <property type="entry name" value="MANNOSE 6-PHOSPHATE RECEPTOR-LIKE PROTEIN 1"/>
    <property type="match status" value="1"/>
</dbReference>
<evidence type="ECO:0000256" key="1">
    <source>
        <dbReference type="ARBA" id="ARBA00004308"/>
    </source>
</evidence>
<dbReference type="InterPro" id="IPR044865">
    <property type="entry name" value="MRH_dom"/>
</dbReference>
<protein>
    <recommendedName>
        <fullName evidence="10">MRH domain-containing protein</fullName>
    </recommendedName>
</protein>
<feature type="domain" description="MRH" evidence="10">
    <location>
        <begin position="457"/>
        <end position="603"/>
    </location>
</feature>
<feature type="chain" id="PRO_5046885643" description="MRH domain-containing protein" evidence="9">
    <location>
        <begin position="26"/>
        <end position="839"/>
    </location>
</feature>
<keyword evidence="2" id="KW-0813">Transport</keyword>
<organism evidence="11 12">
    <name type="scientific">Xylocopa violacea</name>
    <name type="common">Violet carpenter bee</name>
    <name type="synonym">Apis violacea</name>
    <dbReference type="NCBI Taxonomy" id="135666"/>
    <lineage>
        <taxon>Eukaryota</taxon>
        <taxon>Metazoa</taxon>
        <taxon>Ecdysozoa</taxon>
        <taxon>Arthropoda</taxon>
        <taxon>Hexapoda</taxon>
        <taxon>Insecta</taxon>
        <taxon>Pterygota</taxon>
        <taxon>Neoptera</taxon>
        <taxon>Endopterygota</taxon>
        <taxon>Hymenoptera</taxon>
        <taxon>Apocrita</taxon>
        <taxon>Aculeata</taxon>
        <taxon>Apoidea</taxon>
        <taxon>Anthophila</taxon>
        <taxon>Apidae</taxon>
        <taxon>Xylocopa</taxon>
        <taxon>Xylocopa</taxon>
    </lineage>
</organism>
<evidence type="ECO:0000313" key="11">
    <source>
        <dbReference type="EMBL" id="CAL7933907.1"/>
    </source>
</evidence>
<evidence type="ECO:0000313" key="12">
    <source>
        <dbReference type="Proteomes" id="UP001642520"/>
    </source>
</evidence>
<evidence type="ECO:0000259" key="10">
    <source>
        <dbReference type="PROSITE" id="PS51914"/>
    </source>
</evidence>
<feature type="domain" description="MRH" evidence="10">
    <location>
        <begin position="610"/>
        <end position="737"/>
    </location>
</feature>
<keyword evidence="5 8" id="KW-1133">Transmembrane helix</keyword>
<evidence type="ECO:0000256" key="3">
    <source>
        <dbReference type="ARBA" id="ARBA00022692"/>
    </source>
</evidence>
<dbReference type="SUPFAM" id="SSF50911">
    <property type="entry name" value="Mannose 6-phosphate receptor domain"/>
    <property type="match status" value="5"/>
</dbReference>
<feature type="domain" description="MRH" evidence="10">
    <location>
        <begin position="171"/>
        <end position="319"/>
    </location>
</feature>
<proteinExistence type="predicted"/>
<evidence type="ECO:0000256" key="9">
    <source>
        <dbReference type="SAM" id="SignalP"/>
    </source>
</evidence>
<sequence length="839" mass="93929">MYKLNILLSFYCLTTVVLFGDKLLASDNFCIIHEPVLKVFSFNFTSLVDPMKDVILNHEPLNETIRLRLCSPLKEKCNGKDGYGICLLRNKEEKGIGKMPPEVNMENGRMTFIFTGDECTPESKYIVRIIMQCDYQAGSNSHPELFSYKLEQCNIYMIWKTALACGPRIEKNCTVTDNGLHYDLSPLTRYSQNYVIHMGNRTSPKIILNVCHSVIYEYNALCQIHSGACLQKLNQESSLETRYENLGDVQSSPTVEDGKLKIEYQDGNVCTARNSVPHIRTTISFICDFEAMDTIPEYIGGAEECHYQIIWKTAAACSVESLRNHSAIATGKCIVNNPLTNFTYDLRSLMNKNFHTTAKNGMEYKFGVCKSPANVTCVQETGVCLTVNGTSMGKANTNLMWAEGGPYLNYTDGDSCGNGQRHYTIIAFFCGAEGSSHEPFVMEQNPCQLIIHWNTNLVCEKRIKCATDDDEINLSSLIKSTSNYIVKVNKTEFHINVCRPLVPVPDLTCAHGSAVCKTSLNSDNKYVNEVSLGFPKESPILDKNHQTVLRYVDGSLCPENSEKLISSNFTFPCHNNDKGLPEFKKYEDCTYVFEWKTSITCGATMGNWTSSCIIKDQLLSNECNLSLLHKSKKVYYVKNRREKEYSISICGGQKICNGSAICQGNNSYGSLANVIFDYGRDIIKVQYSNGSKCLNSSYASDVRFICNESIGIGAPTLLWESPCSAEFEWHTNVTCTDVCRSSIQLPTSTDQSVQHISPNHTDTMVGIVLTVIVLVAALLYFRDPDKRACLRSCFNSCSSRRGNGRVQYCRVDTTEEARLLLDVDPTQCQTDSDDDLLNA</sequence>
<evidence type="ECO:0000256" key="7">
    <source>
        <dbReference type="ARBA" id="ARBA00023157"/>
    </source>
</evidence>
<keyword evidence="6 8" id="KW-0472">Membrane</keyword>
<feature type="transmembrane region" description="Helical" evidence="8">
    <location>
        <begin position="763"/>
        <end position="781"/>
    </location>
</feature>
<dbReference type="InterPro" id="IPR009011">
    <property type="entry name" value="Man6P_isomerase_rcpt-bd_dom_sf"/>
</dbReference>
<comment type="subcellular location">
    <subcellularLocation>
        <location evidence="1">Endomembrane system</location>
    </subcellularLocation>
</comment>
<dbReference type="Gene3D" id="2.70.130.10">
    <property type="entry name" value="Mannose-6-phosphate receptor binding domain"/>
    <property type="match status" value="5"/>
</dbReference>
<keyword evidence="4 9" id="KW-0732">Signal</keyword>
<accession>A0ABP1N1P5</accession>
<dbReference type="PANTHER" id="PTHR15071">
    <property type="entry name" value="MANNOSE-6-PHOSPHATE RECEPTOR FAMILY MEMBER"/>
    <property type="match status" value="1"/>
</dbReference>
<dbReference type="SMART" id="SM01404">
    <property type="entry name" value="CIMR"/>
    <property type="match status" value="4"/>
</dbReference>
<comment type="caution">
    <text evidence="11">The sequence shown here is derived from an EMBL/GenBank/DDBJ whole genome shotgun (WGS) entry which is preliminary data.</text>
</comment>
<dbReference type="InterPro" id="IPR000479">
    <property type="entry name" value="CIMR_rpt"/>
</dbReference>
<dbReference type="Pfam" id="PF00878">
    <property type="entry name" value="CIMR"/>
    <property type="match status" value="5"/>
</dbReference>
<gene>
    <name evidence="11" type="ORF">XYLVIOL_LOCUS715</name>
</gene>
<keyword evidence="7" id="KW-1015">Disulfide bond</keyword>
<keyword evidence="3 8" id="KW-0812">Transmembrane</keyword>
<keyword evidence="12" id="KW-1185">Reference proteome</keyword>
<dbReference type="EMBL" id="CAXAJV020001281">
    <property type="protein sequence ID" value="CAL7933907.1"/>
    <property type="molecule type" value="Genomic_DNA"/>
</dbReference>
<evidence type="ECO:0000256" key="2">
    <source>
        <dbReference type="ARBA" id="ARBA00022448"/>
    </source>
</evidence>
<name>A0ABP1N1P5_XYLVO</name>
<dbReference type="PROSITE" id="PS51914">
    <property type="entry name" value="MRH"/>
    <property type="match status" value="4"/>
</dbReference>
<evidence type="ECO:0000256" key="4">
    <source>
        <dbReference type="ARBA" id="ARBA00022729"/>
    </source>
</evidence>
<reference evidence="11 12" key="1">
    <citation type="submission" date="2024-08" db="EMBL/GenBank/DDBJ databases">
        <authorList>
            <person name="Will J Nash"/>
            <person name="Angela Man"/>
            <person name="Seanna McTaggart"/>
            <person name="Kendall Baker"/>
            <person name="Tom Barker"/>
            <person name="Leah Catchpole"/>
            <person name="Alex Durrant"/>
            <person name="Karim Gharbi"/>
            <person name="Naomi Irish"/>
            <person name="Gemy Kaithakottil"/>
            <person name="Debby Ku"/>
            <person name="Aaliyah Providence"/>
            <person name="Felix Shaw"/>
            <person name="David Swarbreck"/>
            <person name="Chris Watkins"/>
            <person name="Ann M. McCartney"/>
            <person name="Giulio Formenti"/>
            <person name="Alice Mouton"/>
            <person name="Noel Vella"/>
            <person name="Bjorn M von Reumont"/>
            <person name="Adriana Vella"/>
            <person name="Wilfried Haerty"/>
        </authorList>
    </citation>
    <scope>NUCLEOTIDE SEQUENCE [LARGE SCALE GENOMIC DNA]</scope>
</reference>
<dbReference type="Proteomes" id="UP001642520">
    <property type="component" value="Unassembled WGS sequence"/>
</dbReference>
<evidence type="ECO:0000256" key="6">
    <source>
        <dbReference type="ARBA" id="ARBA00023136"/>
    </source>
</evidence>
<evidence type="ECO:0000256" key="5">
    <source>
        <dbReference type="ARBA" id="ARBA00022989"/>
    </source>
</evidence>
<evidence type="ECO:0000256" key="8">
    <source>
        <dbReference type="SAM" id="Phobius"/>
    </source>
</evidence>
<feature type="domain" description="MRH" evidence="10">
    <location>
        <begin position="28"/>
        <end position="167"/>
    </location>
</feature>
<feature type="signal peptide" evidence="9">
    <location>
        <begin position="1"/>
        <end position="25"/>
    </location>
</feature>